<evidence type="ECO:0000313" key="2">
    <source>
        <dbReference type="EMBL" id="MBB5272595.1"/>
    </source>
</evidence>
<dbReference type="Pfam" id="PF13417">
    <property type="entry name" value="GST_N_3"/>
    <property type="match status" value="1"/>
</dbReference>
<dbReference type="Gene3D" id="3.40.30.10">
    <property type="entry name" value="Glutaredoxin"/>
    <property type="match status" value="1"/>
</dbReference>
<dbReference type="PROSITE" id="PS50404">
    <property type="entry name" value="GST_NTER"/>
    <property type="match status" value="1"/>
</dbReference>
<keyword evidence="3" id="KW-1185">Reference proteome</keyword>
<sequence length="228" mass="25768">MSLILHELVGDQGRCFSPFCWRSAMALAHKGLEWESRRTSFAGIAAIGGGQRMVPVLDHDGTLVGDSWAIAEHLEARFPERPSLFGGPAGRAYAVFMQNWTATQLHAPIFRMIAADLYERIDPVDRDYFRQSREQRLGRPLAEVQAERDAMLPAFRAGLEPMRMTLKSQPFLGGAQPTYSDYLPFGALQWARIMSPYRLLADDDPLHAWFGRCLELHGSFARNVPAYW</sequence>
<dbReference type="EMBL" id="JACHGB010000005">
    <property type="protein sequence ID" value="MBB5272595.1"/>
    <property type="molecule type" value="Genomic_DNA"/>
</dbReference>
<evidence type="ECO:0000259" key="1">
    <source>
        <dbReference type="PROSITE" id="PS50404"/>
    </source>
</evidence>
<evidence type="ECO:0000313" key="3">
    <source>
        <dbReference type="Proteomes" id="UP000532440"/>
    </source>
</evidence>
<dbReference type="InterPro" id="IPR004045">
    <property type="entry name" value="Glutathione_S-Trfase_N"/>
</dbReference>
<name>A0A7W8HK28_9BURK</name>
<protein>
    <submittedName>
        <fullName evidence="2">Glutathione S-transferase</fullName>
    </submittedName>
</protein>
<dbReference type="InterPro" id="IPR036282">
    <property type="entry name" value="Glutathione-S-Trfase_C_sf"/>
</dbReference>
<dbReference type="Gene3D" id="1.20.1050.10">
    <property type="match status" value="1"/>
</dbReference>
<reference evidence="2 3" key="1">
    <citation type="submission" date="2020-08" db="EMBL/GenBank/DDBJ databases">
        <title>Genomic Encyclopedia of Type Strains, Phase IV (KMG-IV): sequencing the most valuable type-strain genomes for metagenomic binning, comparative biology and taxonomic classification.</title>
        <authorList>
            <person name="Goeker M."/>
        </authorList>
    </citation>
    <scope>NUCLEOTIDE SEQUENCE [LARGE SCALE GENOMIC DNA]</scope>
    <source>
        <strain evidence="2 3">DSM 29781</strain>
    </source>
</reference>
<keyword evidence="2" id="KW-0808">Transferase</keyword>
<accession>A0A7W8HK28</accession>
<dbReference type="Pfam" id="PF22041">
    <property type="entry name" value="GST_C_7"/>
    <property type="match status" value="1"/>
</dbReference>
<dbReference type="CDD" id="cd03202">
    <property type="entry name" value="GST_C_etherase_LigE"/>
    <property type="match status" value="1"/>
</dbReference>
<dbReference type="InterPro" id="IPR036249">
    <property type="entry name" value="Thioredoxin-like_sf"/>
</dbReference>
<dbReference type="AlphaFoldDB" id="A0A7W8HK28"/>
<dbReference type="RefSeq" id="WP_183968278.1">
    <property type="nucleotide sequence ID" value="NZ_BAABEW010000012.1"/>
</dbReference>
<dbReference type="SUPFAM" id="SSF52833">
    <property type="entry name" value="Thioredoxin-like"/>
    <property type="match status" value="1"/>
</dbReference>
<feature type="domain" description="GST N-terminal" evidence="1">
    <location>
        <begin position="7"/>
        <end position="82"/>
    </location>
</feature>
<dbReference type="GO" id="GO:0016740">
    <property type="term" value="F:transferase activity"/>
    <property type="evidence" value="ECO:0007669"/>
    <property type="project" value="UniProtKB-KW"/>
</dbReference>
<comment type="caution">
    <text evidence="2">The sequence shown here is derived from an EMBL/GenBank/DDBJ whole genome shotgun (WGS) entry which is preliminary data.</text>
</comment>
<gene>
    <name evidence="2" type="ORF">HNQ70_002618</name>
</gene>
<organism evidence="2 3">
    <name type="scientific">Quisquiliibacterium transsilvanicum</name>
    <dbReference type="NCBI Taxonomy" id="1549638"/>
    <lineage>
        <taxon>Bacteria</taxon>
        <taxon>Pseudomonadati</taxon>
        <taxon>Pseudomonadota</taxon>
        <taxon>Betaproteobacteria</taxon>
        <taxon>Burkholderiales</taxon>
        <taxon>Burkholderiaceae</taxon>
        <taxon>Quisquiliibacterium</taxon>
    </lineage>
</organism>
<dbReference type="InterPro" id="IPR054416">
    <property type="entry name" value="GST_UstS-like_C"/>
</dbReference>
<dbReference type="Proteomes" id="UP000532440">
    <property type="component" value="Unassembled WGS sequence"/>
</dbReference>
<proteinExistence type="predicted"/>
<dbReference type="SUPFAM" id="SSF47616">
    <property type="entry name" value="GST C-terminal domain-like"/>
    <property type="match status" value="1"/>
</dbReference>